<dbReference type="Gene3D" id="1.10.1740.10">
    <property type="match status" value="1"/>
</dbReference>
<reference evidence="1 2" key="2">
    <citation type="submission" date="2020-03" db="EMBL/GenBank/DDBJ databases">
        <authorList>
            <person name="Ichikawa N."/>
            <person name="Kimura A."/>
            <person name="Kitahashi Y."/>
            <person name="Uohara A."/>
        </authorList>
    </citation>
    <scope>NUCLEOTIDE SEQUENCE [LARGE SCALE GENOMIC DNA]</scope>
    <source>
        <strain evidence="1 2">NBRC 108639</strain>
    </source>
</reference>
<evidence type="ECO:0000313" key="1">
    <source>
        <dbReference type="EMBL" id="GFJ86351.1"/>
    </source>
</evidence>
<name>A0A6V8KVB8_9ACTN</name>
<sequence>MFNAAAPTRAITTANTSDRLHALVDRIAAGDRVAFRRLYTLLAMRVWRDAIRALPRALDARAVMRSTFVEVWHMARHHVDEAGIDSRAWIAAITDRRAKERLRTTDTASPLLDDHDSHTLRELSALLGRRPRNDRGSRRAG</sequence>
<organism evidence="1 2">
    <name type="scientific">Phytohabitans houttuyneae</name>
    <dbReference type="NCBI Taxonomy" id="1076126"/>
    <lineage>
        <taxon>Bacteria</taxon>
        <taxon>Bacillati</taxon>
        <taxon>Actinomycetota</taxon>
        <taxon>Actinomycetes</taxon>
        <taxon>Micromonosporales</taxon>
        <taxon>Micromonosporaceae</taxon>
    </lineage>
</organism>
<reference evidence="1 2" key="1">
    <citation type="submission" date="2020-03" db="EMBL/GenBank/DDBJ databases">
        <title>Whole genome shotgun sequence of Phytohabitans houttuyneae NBRC 108639.</title>
        <authorList>
            <person name="Komaki H."/>
            <person name="Tamura T."/>
        </authorList>
    </citation>
    <scope>NUCLEOTIDE SEQUENCE [LARGE SCALE GENOMIC DNA]</scope>
    <source>
        <strain evidence="1 2">NBRC 108639</strain>
    </source>
</reference>
<dbReference type="EMBL" id="BLPF01000005">
    <property type="protein sequence ID" value="GFJ86351.1"/>
    <property type="molecule type" value="Genomic_DNA"/>
</dbReference>
<dbReference type="GO" id="GO:0006352">
    <property type="term" value="P:DNA-templated transcription initiation"/>
    <property type="evidence" value="ECO:0007669"/>
    <property type="project" value="InterPro"/>
</dbReference>
<accession>A0A6V8KVB8</accession>
<gene>
    <name evidence="1" type="ORF">Phou_105310</name>
</gene>
<protein>
    <recommendedName>
        <fullName evidence="3">RNA polymerase sigma-70 region 2 domain-containing protein</fullName>
    </recommendedName>
</protein>
<dbReference type="GO" id="GO:0003700">
    <property type="term" value="F:DNA-binding transcription factor activity"/>
    <property type="evidence" value="ECO:0007669"/>
    <property type="project" value="InterPro"/>
</dbReference>
<comment type="caution">
    <text evidence="1">The sequence shown here is derived from an EMBL/GenBank/DDBJ whole genome shotgun (WGS) entry which is preliminary data.</text>
</comment>
<evidence type="ECO:0000313" key="2">
    <source>
        <dbReference type="Proteomes" id="UP000482800"/>
    </source>
</evidence>
<dbReference type="AlphaFoldDB" id="A0A6V8KVB8"/>
<proteinExistence type="predicted"/>
<keyword evidence="2" id="KW-1185">Reference proteome</keyword>
<dbReference type="SUPFAM" id="SSF88946">
    <property type="entry name" value="Sigma2 domain of RNA polymerase sigma factors"/>
    <property type="match status" value="1"/>
</dbReference>
<evidence type="ECO:0008006" key="3">
    <source>
        <dbReference type="Google" id="ProtNLM"/>
    </source>
</evidence>
<dbReference type="InterPro" id="IPR013325">
    <property type="entry name" value="RNA_pol_sigma_r2"/>
</dbReference>
<dbReference type="Proteomes" id="UP000482800">
    <property type="component" value="Unassembled WGS sequence"/>
</dbReference>